<protein>
    <submittedName>
        <fullName evidence="1">Uncharacterized protein</fullName>
    </submittedName>
</protein>
<dbReference type="InterPro" id="IPR053865">
    <property type="entry name" value="DUF6934"/>
</dbReference>
<gene>
    <name evidence="1" type="ORF">LZZ85_02690</name>
</gene>
<proteinExistence type="predicted"/>
<accession>A0ABS9KLF9</accession>
<dbReference type="Pfam" id="PF22028">
    <property type="entry name" value="DUF6934"/>
    <property type="match status" value="1"/>
</dbReference>
<sequence length="170" mass="19807">MLELESAIFFTFKSLGREKIPKIIEYSLISRTEEFDIFNLGFGTYNKFERKVLDGEVSNNGDVFKVFNTILSSIPLFFSLEPNALLMISGSDSGEQYVSRCRISCTKNCDGLCRNENRRINIYKKYVEKNYDSLSGAYRFFGSRFSWDEQMTFEPFQIGISYRSIFIKKI</sequence>
<reference evidence="1" key="1">
    <citation type="submission" date="2022-01" db="EMBL/GenBank/DDBJ databases">
        <authorList>
            <person name="Jo J.-H."/>
            <person name="Im W.-T."/>
        </authorList>
    </citation>
    <scope>NUCLEOTIDE SEQUENCE</scope>
    <source>
        <strain evidence="1">NA20</strain>
    </source>
</reference>
<keyword evidence="2" id="KW-1185">Reference proteome</keyword>
<evidence type="ECO:0000313" key="1">
    <source>
        <dbReference type="EMBL" id="MCG2613163.1"/>
    </source>
</evidence>
<evidence type="ECO:0000313" key="2">
    <source>
        <dbReference type="Proteomes" id="UP001165367"/>
    </source>
</evidence>
<organism evidence="1 2">
    <name type="scientific">Terrimonas ginsenosidimutans</name>
    <dbReference type="NCBI Taxonomy" id="2908004"/>
    <lineage>
        <taxon>Bacteria</taxon>
        <taxon>Pseudomonadati</taxon>
        <taxon>Bacteroidota</taxon>
        <taxon>Chitinophagia</taxon>
        <taxon>Chitinophagales</taxon>
        <taxon>Chitinophagaceae</taxon>
        <taxon>Terrimonas</taxon>
    </lineage>
</organism>
<dbReference type="EMBL" id="JAKLTR010000001">
    <property type="protein sequence ID" value="MCG2613163.1"/>
    <property type="molecule type" value="Genomic_DNA"/>
</dbReference>
<comment type="caution">
    <text evidence="1">The sequence shown here is derived from an EMBL/GenBank/DDBJ whole genome shotgun (WGS) entry which is preliminary data.</text>
</comment>
<name>A0ABS9KLF9_9BACT</name>
<dbReference type="Proteomes" id="UP001165367">
    <property type="component" value="Unassembled WGS sequence"/>
</dbReference>
<dbReference type="RefSeq" id="WP_237868388.1">
    <property type="nucleotide sequence ID" value="NZ_JAKLTR010000001.1"/>
</dbReference>